<protein>
    <submittedName>
        <fullName evidence="2">Uncharacterized protein</fullName>
    </submittedName>
</protein>
<evidence type="ECO:0000256" key="1">
    <source>
        <dbReference type="SAM" id="MobiDB-lite"/>
    </source>
</evidence>
<dbReference type="AlphaFoldDB" id="A0A9W7F610"/>
<name>A0A9W7F610_9STRA</name>
<organism evidence="2 3">
    <name type="scientific">Triparma strigata</name>
    <dbReference type="NCBI Taxonomy" id="1606541"/>
    <lineage>
        <taxon>Eukaryota</taxon>
        <taxon>Sar</taxon>
        <taxon>Stramenopiles</taxon>
        <taxon>Ochrophyta</taxon>
        <taxon>Bolidophyceae</taxon>
        <taxon>Parmales</taxon>
        <taxon>Triparmaceae</taxon>
        <taxon>Triparma</taxon>
    </lineage>
</organism>
<gene>
    <name evidence="2" type="ORF">TrST_g8256</name>
</gene>
<evidence type="ECO:0000313" key="2">
    <source>
        <dbReference type="EMBL" id="GMI02648.1"/>
    </source>
</evidence>
<feature type="non-terminal residue" evidence="2">
    <location>
        <position position="313"/>
    </location>
</feature>
<feature type="compositionally biased region" description="Low complexity" evidence="1">
    <location>
        <begin position="173"/>
        <end position="182"/>
    </location>
</feature>
<feature type="region of interest" description="Disordered" evidence="1">
    <location>
        <begin position="1"/>
        <end position="51"/>
    </location>
</feature>
<accession>A0A9W7F610</accession>
<comment type="caution">
    <text evidence="2">The sequence shown here is derived from an EMBL/GenBank/DDBJ whole genome shotgun (WGS) entry which is preliminary data.</text>
</comment>
<feature type="compositionally biased region" description="Pro residues" evidence="1">
    <location>
        <begin position="1"/>
        <end position="11"/>
    </location>
</feature>
<reference evidence="3" key="1">
    <citation type="journal article" date="2023" name="Commun. Biol.">
        <title>Genome analysis of Parmales, the sister group of diatoms, reveals the evolutionary specialization of diatoms from phago-mixotrophs to photoautotrophs.</title>
        <authorList>
            <person name="Ban H."/>
            <person name="Sato S."/>
            <person name="Yoshikawa S."/>
            <person name="Yamada K."/>
            <person name="Nakamura Y."/>
            <person name="Ichinomiya M."/>
            <person name="Sato N."/>
            <person name="Blanc-Mathieu R."/>
            <person name="Endo H."/>
            <person name="Kuwata A."/>
            <person name="Ogata H."/>
        </authorList>
    </citation>
    <scope>NUCLEOTIDE SEQUENCE [LARGE SCALE GENOMIC DNA]</scope>
    <source>
        <strain evidence="3">NIES 3701</strain>
    </source>
</reference>
<feature type="region of interest" description="Disordered" evidence="1">
    <location>
        <begin position="165"/>
        <end position="210"/>
    </location>
</feature>
<keyword evidence="3" id="KW-1185">Reference proteome</keyword>
<dbReference type="Proteomes" id="UP001165085">
    <property type="component" value="Unassembled WGS sequence"/>
</dbReference>
<feature type="compositionally biased region" description="Pro residues" evidence="1">
    <location>
        <begin position="183"/>
        <end position="204"/>
    </location>
</feature>
<evidence type="ECO:0000313" key="3">
    <source>
        <dbReference type="Proteomes" id="UP001165085"/>
    </source>
</evidence>
<proteinExistence type="predicted"/>
<sequence>MPPPRTPPPLKPTAQRDASQFARLSKSFSEQQLGSPPPSPSAPPAAKRQTMGNTSLATELWASFMTEVNAEKSATSFPWNEDLVGAIELWLFDGEDMTEEEVGIVKDALCKRGSDEALLIRWKKFFMKWKKSEHADSIIPFLNVLHQAAPRTMMGGLTKMVRTSFRKRGSSKSARPPVAAANAPPPPSPSPGAPSGLPPPPPLEAYPQAARARATTVDIKGWTGKVSANFEEKFYKNYESFCDLRFIARKTQEERTQLGGLFGVLKAEATSATQNLQPLIQSCMEFYRTAGGPGHFRLDPDSIRQMKLTKTQL</sequence>
<dbReference type="EMBL" id="BRXY01000623">
    <property type="protein sequence ID" value="GMI02648.1"/>
    <property type="molecule type" value="Genomic_DNA"/>
</dbReference>